<protein>
    <submittedName>
        <fullName evidence="2">Uncharacterized protein</fullName>
    </submittedName>
</protein>
<feature type="region of interest" description="Disordered" evidence="1">
    <location>
        <begin position="26"/>
        <end position="76"/>
    </location>
</feature>
<organism evidence="2 3">
    <name type="scientific">Setaria viridis</name>
    <name type="common">Green bristlegrass</name>
    <name type="synonym">Setaria italica subsp. viridis</name>
    <dbReference type="NCBI Taxonomy" id="4556"/>
    <lineage>
        <taxon>Eukaryota</taxon>
        <taxon>Viridiplantae</taxon>
        <taxon>Streptophyta</taxon>
        <taxon>Embryophyta</taxon>
        <taxon>Tracheophyta</taxon>
        <taxon>Spermatophyta</taxon>
        <taxon>Magnoliopsida</taxon>
        <taxon>Liliopsida</taxon>
        <taxon>Poales</taxon>
        <taxon>Poaceae</taxon>
        <taxon>PACMAD clade</taxon>
        <taxon>Panicoideae</taxon>
        <taxon>Panicodae</taxon>
        <taxon>Paniceae</taxon>
        <taxon>Cenchrinae</taxon>
        <taxon>Setaria</taxon>
    </lineage>
</organism>
<accession>A0A4U6TBA8</accession>
<name>A0A4U6TBA8_SETVI</name>
<feature type="compositionally biased region" description="Low complexity" evidence="1">
    <location>
        <begin position="50"/>
        <end position="76"/>
    </location>
</feature>
<dbReference type="Gramene" id="TKV94346">
    <property type="protein sequence ID" value="TKV94346"/>
    <property type="gene ID" value="SEVIR_9G288175v2"/>
</dbReference>
<evidence type="ECO:0000313" key="2">
    <source>
        <dbReference type="EMBL" id="TKV94346.1"/>
    </source>
</evidence>
<evidence type="ECO:0000313" key="3">
    <source>
        <dbReference type="Proteomes" id="UP000298652"/>
    </source>
</evidence>
<reference evidence="2" key="1">
    <citation type="submission" date="2019-03" db="EMBL/GenBank/DDBJ databases">
        <title>WGS assembly of Setaria viridis.</title>
        <authorList>
            <person name="Huang P."/>
            <person name="Jenkins J."/>
            <person name="Grimwood J."/>
            <person name="Barry K."/>
            <person name="Healey A."/>
            <person name="Mamidi S."/>
            <person name="Sreedasyam A."/>
            <person name="Shu S."/>
            <person name="Feldman M."/>
            <person name="Wu J."/>
            <person name="Yu Y."/>
            <person name="Chen C."/>
            <person name="Johnson J."/>
            <person name="Rokhsar D."/>
            <person name="Baxter I."/>
            <person name="Schmutz J."/>
            <person name="Brutnell T."/>
            <person name="Kellogg E."/>
        </authorList>
    </citation>
    <scope>NUCLEOTIDE SEQUENCE [LARGE SCALE GENOMIC DNA]</scope>
</reference>
<dbReference type="Proteomes" id="UP000298652">
    <property type="component" value="Chromosome 9"/>
</dbReference>
<sequence length="221" mass="23339">MGSSFASSIAFPSVATSLARSITPMSSAATTAPPTLPPPDATSITPPFLTAMTSTRRASSPTAPTTTKAAPSSSRGLAAALVPVPSSPPAPSGQKLRPADVWISSTLPLGFVKQNQSRGGGLHGPPYLAASSCCYRRWAHNCSQLCPDRRTVARKRGASSKLRLHLRGCGCCRIPHRIRRSKHAGGPDRPLQQAAVAYARRRPANSTTRCCVATRMRGHYN</sequence>
<dbReference type="EMBL" id="CM016560">
    <property type="protein sequence ID" value="TKV94346.1"/>
    <property type="molecule type" value="Genomic_DNA"/>
</dbReference>
<keyword evidence="3" id="KW-1185">Reference proteome</keyword>
<proteinExistence type="predicted"/>
<evidence type="ECO:0000256" key="1">
    <source>
        <dbReference type="SAM" id="MobiDB-lite"/>
    </source>
</evidence>
<dbReference type="AlphaFoldDB" id="A0A4U6TBA8"/>
<gene>
    <name evidence="2" type="ORF">SEVIR_9G288175v2</name>
</gene>